<protein>
    <submittedName>
        <fullName evidence="5">LacI family DNA-binding transcriptional regulator</fullName>
    </submittedName>
</protein>
<dbReference type="GO" id="GO:0000976">
    <property type="term" value="F:transcription cis-regulatory region binding"/>
    <property type="evidence" value="ECO:0007669"/>
    <property type="project" value="TreeGrafter"/>
</dbReference>
<dbReference type="PROSITE" id="PS50932">
    <property type="entry name" value="HTH_LACI_2"/>
    <property type="match status" value="1"/>
</dbReference>
<keyword evidence="3" id="KW-0804">Transcription</keyword>
<dbReference type="Pfam" id="PF00356">
    <property type="entry name" value="LacI"/>
    <property type="match status" value="1"/>
</dbReference>
<proteinExistence type="predicted"/>
<dbReference type="InterPro" id="IPR010982">
    <property type="entry name" value="Lambda_DNA-bd_dom_sf"/>
</dbReference>
<keyword evidence="1" id="KW-0805">Transcription regulation</keyword>
<evidence type="ECO:0000259" key="4">
    <source>
        <dbReference type="PROSITE" id="PS50932"/>
    </source>
</evidence>
<dbReference type="PANTHER" id="PTHR30146:SF109">
    <property type="entry name" value="HTH-TYPE TRANSCRIPTIONAL REGULATOR GALS"/>
    <property type="match status" value="1"/>
</dbReference>
<dbReference type="EMBL" id="JAGZGG010000007">
    <property type="protein sequence ID" value="MBS5331818.1"/>
    <property type="molecule type" value="Genomic_DNA"/>
</dbReference>
<gene>
    <name evidence="5" type="ORF">KHY36_04720</name>
</gene>
<dbReference type="Pfam" id="PF13377">
    <property type="entry name" value="Peripla_BP_3"/>
    <property type="match status" value="1"/>
</dbReference>
<dbReference type="Gene3D" id="1.10.260.40">
    <property type="entry name" value="lambda repressor-like DNA-binding domains"/>
    <property type="match status" value="1"/>
</dbReference>
<dbReference type="InterPro" id="IPR000843">
    <property type="entry name" value="HTH_LacI"/>
</dbReference>
<dbReference type="CDD" id="cd06267">
    <property type="entry name" value="PBP1_LacI_sugar_binding-like"/>
    <property type="match status" value="1"/>
</dbReference>
<dbReference type="PANTHER" id="PTHR30146">
    <property type="entry name" value="LACI-RELATED TRANSCRIPTIONAL REPRESSOR"/>
    <property type="match status" value="1"/>
</dbReference>
<reference evidence="5" key="1">
    <citation type="submission" date="2021-02" db="EMBL/GenBank/DDBJ databases">
        <title>Infant gut strain persistence is associated with maternal origin, phylogeny, and functional potential including surface adhesion and iron acquisition.</title>
        <authorList>
            <person name="Lou Y.C."/>
        </authorList>
    </citation>
    <scope>NUCLEOTIDE SEQUENCE</scope>
    <source>
        <strain evidence="5">L3_101_000M1_dasL3_101_000M1_concoct_87</strain>
    </source>
</reference>
<evidence type="ECO:0000256" key="3">
    <source>
        <dbReference type="ARBA" id="ARBA00023163"/>
    </source>
</evidence>
<feature type="domain" description="HTH lacI-type" evidence="4">
    <location>
        <begin position="1"/>
        <end position="55"/>
    </location>
</feature>
<name>A0A943HHB9_9FIRM</name>
<dbReference type="AlphaFoldDB" id="A0A943HHB9"/>
<dbReference type="SUPFAM" id="SSF47413">
    <property type="entry name" value="lambda repressor-like DNA-binding domains"/>
    <property type="match status" value="1"/>
</dbReference>
<dbReference type="Gene3D" id="3.40.50.2300">
    <property type="match status" value="2"/>
</dbReference>
<dbReference type="CDD" id="cd01392">
    <property type="entry name" value="HTH_LacI"/>
    <property type="match status" value="1"/>
</dbReference>
<sequence>MTIKDIARESGFAIGTVSRALNNAPGVSAETRQKILEVVNRHNYEPNANAKHLKQQANDGIALIVKGTQNMLFADILEQLQSVIEESGYVATVYYIDEEANEVAQARRICAERKPYGILFLGSNLEYFTPELEDLGIPCLLLTNSAATLRIANLSSVSVDDMAASDRMIEYLYKQGHRRIGIIGGKPNLSRPSLARLAGCQSAMLRLGLPFEMEKQYAYARFSLRSGYEAMEYLLDHSPDITTVFAMSDLMALGAIRALQDHGLRVPQDISVAGYDGIALGQYSIPRLTTIRQDMEQLAQRSAKILLHCIEEPGRAVHEVVPFDLIEGESVGKV</sequence>
<dbReference type="SUPFAM" id="SSF53822">
    <property type="entry name" value="Periplasmic binding protein-like I"/>
    <property type="match status" value="1"/>
</dbReference>
<keyword evidence="2 5" id="KW-0238">DNA-binding</keyword>
<evidence type="ECO:0000256" key="1">
    <source>
        <dbReference type="ARBA" id="ARBA00023015"/>
    </source>
</evidence>
<evidence type="ECO:0000256" key="2">
    <source>
        <dbReference type="ARBA" id="ARBA00023125"/>
    </source>
</evidence>
<evidence type="ECO:0000313" key="5">
    <source>
        <dbReference type="EMBL" id="MBS5331818.1"/>
    </source>
</evidence>
<dbReference type="InterPro" id="IPR028082">
    <property type="entry name" value="Peripla_BP_I"/>
</dbReference>
<comment type="caution">
    <text evidence="5">The sequence shown here is derived from an EMBL/GenBank/DDBJ whole genome shotgun (WGS) entry which is preliminary data.</text>
</comment>
<organism evidence="5 6">
    <name type="scientific">Subdoligranulum variabile</name>
    <dbReference type="NCBI Taxonomy" id="214851"/>
    <lineage>
        <taxon>Bacteria</taxon>
        <taxon>Bacillati</taxon>
        <taxon>Bacillota</taxon>
        <taxon>Clostridia</taxon>
        <taxon>Eubacteriales</taxon>
        <taxon>Oscillospiraceae</taxon>
        <taxon>Subdoligranulum</taxon>
    </lineage>
</organism>
<accession>A0A943HHB9</accession>
<evidence type="ECO:0000313" key="6">
    <source>
        <dbReference type="Proteomes" id="UP000759273"/>
    </source>
</evidence>
<dbReference type="SMART" id="SM00354">
    <property type="entry name" value="HTH_LACI"/>
    <property type="match status" value="1"/>
</dbReference>
<dbReference type="Proteomes" id="UP000759273">
    <property type="component" value="Unassembled WGS sequence"/>
</dbReference>
<dbReference type="GO" id="GO:0003700">
    <property type="term" value="F:DNA-binding transcription factor activity"/>
    <property type="evidence" value="ECO:0007669"/>
    <property type="project" value="TreeGrafter"/>
</dbReference>
<dbReference type="InterPro" id="IPR046335">
    <property type="entry name" value="LacI/GalR-like_sensor"/>
</dbReference>